<dbReference type="EMBL" id="GBXM01090706">
    <property type="protein sequence ID" value="JAH17871.1"/>
    <property type="molecule type" value="Transcribed_RNA"/>
</dbReference>
<organism evidence="1">
    <name type="scientific">Anguilla anguilla</name>
    <name type="common">European freshwater eel</name>
    <name type="synonym">Muraena anguilla</name>
    <dbReference type="NCBI Taxonomy" id="7936"/>
    <lineage>
        <taxon>Eukaryota</taxon>
        <taxon>Metazoa</taxon>
        <taxon>Chordata</taxon>
        <taxon>Craniata</taxon>
        <taxon>Vertebrata</taxon>
        <taxon>Euteleostomi</taxon>
        <taxon>Actinopterygii</taxon>
        <taxon>Neopterygii</taxon>
        <taxon>Teleostei</taxon>
        <taxon>Anguilliformes</taxon>
        <taxon>Anguillidae</taxon>
        <taxon>Anguilla</taxon>
    </lineage>
</organism>
<sequence length="14" mass="1702">MQCYPDWMTLLITS</sequence>
<evidence type="ECO:0000313" key="1">
    <source>
        <dbReference type="EMBL" id="JAH17871.1"/>
    </source>
</evidence>
<name>A0A0E9QLU9_ANGAN</name>
<accession>A0A0E9QLU9</accession>
<reference evidence="1" key="2">
    <citation type="journal article" date="2015" name="Fish Shellfish Immunol.">
        <title>Early steps in the European eel (Anguilla anguilla)-Vibrio vulnificus interaction in the gills: Role of the RtxA13 toxin.</title>
        <authorList>
            <person name="Callol A."/>
            <person name="Pajuelo D."/>
            <person name="Ebbesson L."/>
            <person name="Teles M."/>
            <person name="MacKenzie S."/>
            <person name="Amaro C."/>
        </authorList>
    </citation>
    <scope>NUCLEOTIDE SEQUENCE</scope>
</reference>
<protein>
    <submittedName>
        <fullName evidence="1">Uncharacterized protein</fullName>
    </submittedName>
</protein>
<proteinExistence type="predicted"/>
<reference evidence="1" key="1">
    <citation type="submission" date="2014-11" db="EMBL/GenBank/DDBJ databases">
        <authorList>
            <person name="Amaro Gonzalez C."/>
        </authorList>
    </citation>
    <scope>NUCLEOTIDE SEQUENCE</scope>
</reference>